<proteinExistence type="predicted"/>
<dbReference type="EMBL" id="JARQZJ010000076">
    <property type="protein sequence ID" value="KAK9882435.1"/>
    <property type="molecule type" value="Genomic_DNA"/>
</dbReference>
<evidence type="ECO:0000313" key="2">
    <source>
        <dbReference type="EMBL" id="KAK9882435.1"/>
    </source>
</evidence>
<gene>
    <name evidence="2" type="ORF">WA026_021466</name>
</gene>
<dbReference type="Proteomes" id="UP001431783">
    <property type="component" value="Unassembled WGS sequence"/>
</dbReference>
<dbReference type="PANTHER" id="PTHR21163:SF1">
    <property type="entry name" value="PROTEIN G12"/>
    <property type="match status" value="1"/>
</dbReference>
<dbReference type="PANTHER" id="PTHR21163">
    <property type="entry name" value="PROTEIN G12"/>
    <property type="match status" value="1"/>
</dbReference>
<dbReference type="Pfam" id="PF06757">
    <property type="entry name" value="Ins_allergen_rp"/>
    <property type="match status" value="2"/>
</dbReference>
<keyword evidence="3" id="KW-1185">Reference proteome</keyword>
<feature type="signal peptide" evidence="1">
    <location>
        <begin position="1"/>
        <end position="30"/>
    </location>
</feature>
<keyword evidence="1" id="KW-0732">Signal</keyword>
<protein>
    <submittedName>
        <fullName evidence="2">Uncharacterized protein</fullName>
    </submittedName>
</protein>
<sequence length="412" mass="48096">MGVFNFTVLCVTSLVLVSNFPLQVIGKTLSEELKDFCNIIPGDQIKNIAQEHIKNDKNFNEAVIFLQGEKWKNLLKEAEHNPEWIELKKHLVHIGLNLDGAIKSFFDFLRTLHPKPNEQKTVRSLRWFFDDVELILPIGKLLAMLHEKKQKSATFQEFYKKLSSSDVHAMFENVRKQSVFKNIMNELKAMGARVDDILDLFYGFMNWDSRKKAEKRALIEEKKILMKEFEDFVELVPWDKLKSITDKHLANDKDFVKAVLYIQSKEFSKLLESIKNQLEYKELRNYLEENDIELEKLFSLLHELLMQAKPATGIDGNDKENSLKPYLDEIEAAMPLADLFLLLEKKMEYSPEFNRFVKKLSDKKVKIMVENLIRLPETVKLLQKLQKMGVKVKQVIILVYAYLGWGVPSLIL</sequence>
<name>A0AAW1UMZ1_9CUCU</name>
<reference evidence="2 3" key="1">
    <citation type="submission" date="2023-03" db="EMBL/GenBank/DDBJ databases">
        <title>Genome insight into feeding habits of ladybird beetles.</title>
        <authorList>
            <person name="Li H.-S."/>
            <person name="Huang Y.-H."/>
            <person name="Pang H."/>
        </authorList>
    </citation>
    <scope>NUCLEOTIDE SEQUENCE [LARGE SCALE GENOMIC DNA]</scope>
    <source>
        <strain evidence="2">SYSU_2023b</strain>
        <tissue evidence="2">Whole body</tissue>
    </source>
</reference>
<dbReference type="AlphaFoldDB" id="A0AAW1UMZ1"/>
<dbReference type="InterPro" id="IPR010629">
    <property type="entry name" value="Ins_allergen"/>
</dbReference>
<accession>A0AAW1UMZ1</accession>
<evidence type="ECO:0000313" key="3">
    <source>
        <dbReference type="Proteomes" id="UP001431783"/>
    </source>
</evidence>
<evidence type="ECO:0000256" key="1">
    <source>
        <dbReference type="SAM" id="SignalP"/>
    </source>
</evidence>
<feature type="chain" id="PRO_5043598325" evidence="1">
    <location>
        <begin position="31"/>
        <end position="412"/>
    </location>
</feature>
<organism evidence="2 3">
    <name type="scientific">Henosepilachna vigintioctopunctata</name>
    <dbReference type="NCBI Taxonomy" id="420089"/>
    <lineage>
        <taxon>Eukaryota</taxon>
        <taxon>Metazoa</taxon>
        <taxon>Ecdysozoa</taxon>
        <taxon>Arthropoda</taxon>
        <taxon>Hexapoda</taxon>
        <taxon>Insecta</taxon>
        <taxon>Pterygota</taxon>
        <taxon>Neoptera</taxon>
        <taxon>Endopterygota</taxon>
        <taxon>Coleoptera</taxon>
        <taxon>Polyphaga</taxon>
        <taxon>Cucujiformia</taxon>
        <taxon>Coccinelloidea</taxon>
        <taxon>Coccinellidae</taxon>
        <taxon>Epilachninae</taxon>
        <taxon>Epilachnini</taxon>
        <taxon>Henosepilachna</taxon>
    </lineage>
</organism>
<comment type="caution">
    <text evidence="2">The sequence shown here is derived from an EMBL/GenBank/DDBJ whole genome shotgun (WGS) entry which is preliminary data.</text>
</comment>